<dbReference type="GO" id="GO:0005524">
    <property type="term" value="F:ATP binding"/>
    <property type="evidence" value="ECO:0007669"/>
    <property type="project" value="UniProtKB-KW"/>
</dbReference>
<evidence type="ECO:0000313" key="13">
    <source>
        <dbReference type="Proteomes" id="UP001165082"/>
    </source>
</evidence>
<evidence type="ECO:0000259" key="11">
    <source>
        <dbReference type="PROSITE" id="PS50222"/>
    </source>
</evidence>
<evidence type="ECO:0000256" key="4">
    <source>
        <dbReference type="ARBA" id="ARBA00022741"/>
    </source>
</evidence>
<evidence type="ECO:0000256" key="3">
    <source>
        <dbReference type="ARBA" id="ARBA00022679"/>
    </source>
</evidence>
<dbReference type="InterPro" id="IPR050205">
    <property type="entry name" value="CDPK_Ser/Thr_kinases"/>
</dbReference>
<dbReference type="PANTHER" id="PTHR24349">
    <property type="entry name" value="SERINE/THREONINE-PROTEIN KINASE"/>
    <property type="match status" value="1"/>
</dbReference>
<feature type="domain" description="Protein kinase" evidence="10">
    <location>
        <begin position="1"/>
        <end position="342"/>
    </location>
</feature>
<dbReference type="GO" id="GO:0005509">
    <property type="term" value="F:calcium ion binding"/>
    <property type="evidence" value="ECO:0007669"/>
    <property type="project" value="InterPro"/>
</dbReference>
<reference evidence="12" key="1">
    <citation type="submission" date="2022-07" db="EMBL/GenBank/DDBJ databases">
        <title>Genome analysis of Parmales, a sister group of diatoms, reveals the evolutionary specialization of diatoms from phago-mixotrophs to photoautotrophs.</title>
        <authorList>
            <person name="Ban H."/>
            <person name="Sato S."/>
            <person name="Yoshikawa S."/>
            <person name="Kazumasa Y."/>
            <person name="Nakamura Y."/>
            <person name="Ichinomiya M."/>
            <person name="Saitoh K."/>
            <person name="Sato N."/>
            <person name="Blanc-Mathieu R."/>
            <person name="Endo H."/>
            <person name="Kuwata A."/>
            <person name="Ogata H."/>
        </authorList>
    </citation>
    <scope>NUCLEOTIDE SEQUENCE</scope>
</reference>
<keyword evidence="3" id="KW-0808">Transferase</keyword>
<dbReference type="InterPro" id="IPR011993">
    <property type="entry name" value="PH-like_dom_sf"/>
</dbReference>
<evidence type="ECO:0000256" key="6">
    <source>
        <dbReference type="ARBA" id="ARBA00022840"/>
    </source>
</evidence>
<evidence type="ECO:0000256" key="7">
    <source>
        <dbReference type="ARBA" id="ARBA00024334"/>
    </source>
</evidence>
<sequence length="758" mass="84657">TPRHSSPTGPQFAIWDADHSNTISEDEYIKFCKELLDNNQRHEVVFKFMKNKDQFDREIDAREKNELDSKFVVGVNRTYDGSTDEVFLSALEQANLGEYKFAVVMPCADRNLDTIFRSERPDMTTLIHGDIKFLNVVRFSSRLRLIDLDASAPLCTDSTVFYAGAKFSSGVLPPEMIHTLKGDDLKTFETYFADVMKSDPELWDKIQPKVFKKGRKKEKYVVKTFLTTSIADSDGDIIEQPRSHSPLPYQLVRSSPSLDIWSFGTILYALCTGSPLFNVNRDDDLKEALDMHEVATWDDAKKIKSLAEINDPMAKDLLSKLLSRDPDDRPGTFQDVLNHSFFTMEGEGDDDDSIAARAKEILDKAEDFMDNVTNLTETTSSFISDPASFAMNFGSSMFKGKMKEMKSKMVDKEMYMYLVDEFTNEPVFDHSGLYPKVIETKSDLVDQHMPMMRVGLQAMAVMNGAAGLASCFCPGIPNRLVPKGLMEKATKFVDGLDKESNVADYDVVQGEVERQGEGSSGAKRGGELREYENFLMEHDPEGAFANLIRVCDQGSGRAIWVTKESAAEIEGKAGGGGGGGAPVGSAEMKRLEEENAKLLKEELQRQLEIKKLEEKNMELMEKLKEVHLSSGESSVSSGGEKNLSSAEHGLSAATALKLEMSIKRGELLKKSKYLGKWQLRSITLTSDGLFSWLGGGSKHSGHVYLTVNSLASIEESEGGEGERWPFTLITEERKILFATKTMEERKEWCEAITKFCSS</sequence>
<evidence type="ECO:0000256" key="5">
    <source>
        <dbReference type="ARBA" id="ARBA00022777"/>
    </source>
</evidence>
<dbReference type="InterPro" id="IPR018247">
    <property type="entry name" value="EF_Hand_1_Ca_BS"/>
</dbReference>
<keyword evidence="4" id="KW-0547">Nucleotide-binding</keyword>
<dbReference type="AlphaFoldDB" id="A0A9W7ECZ0"/>
<comment type="similarity">
    <text evidence="7">Belongs to the protein kinase superfamily. Ser/Thr protein kinase family. CDPK subfamily.</text>
</comment>
<dbReference type="PROSITE" id="PS50003">
    <property type="entry name" value="PH_DOMAIN"/>
    <property type="match status" value="1"/>
</dbReference>
<dbReference type="Pfam" id="PF00069">
    <property type="entry name" value="Pkinase"/>
    <property type="match status" value="1"/>
</dbReference>
<comment type="caution">
    <text evidence="12">The sequence shown here is derived from an EMBL/GenBank/DDBJ whole genome shotgun (WGS) entry which is preliminary data.</text>
</comment>
<dbReference type="Pfam" id="PF00169">
    <property type="entry name" value="PH"/>
    <property type="match status" value="1"/>
</dbReference>
<dbReference type="Gene3D" id="1.10.510.10">
    <property type="entry name" value="Transferase(Phosphotransferase) domain 1"/>
    <property type="match status" value="1"/>
</dbReference>
<dbReference type="PROSITE" id="PS50011">
    <property type="entry name" value="PROTEIN_KINASE_DOM"/>
    <property type="match status" value="1"/>
</dbReference>
<protein>
    <submittedName>
        <fullName evidence="12">Uncharacterized protein</fullName>
    </submittedName>
</protein>
<dbReference type="Proteomes" id="UP001165082">
    <property type="component" value="Unassembled WGS sequence"/>
</dbReference>
<comment type="cofactor">
    <cofactor evidence="1">
        <name>Mg(2+)</name>
        <dbReference type="ChEBI" id="CHEBI:18420"/>
    </cofactor>
</comment>
<evidence type="ECO:0000259" key="9">
    <source>
        <dbReference type="PROSITE" id="PS50003"/>
    </source>
</evidence>
<organism evidence="12 13">
    <name type="scientific">Triparma retinervis</name>
    <dbReference type="NCBI Taxonomy" id="2557542"/>
    <lineage>
        <taxon>Eukaryota</taxon>
        <taxon>Sar</taxon>
        <taxon>Stramenopiles</taxon>
        <taxon>Ochrophyta</taxon>
        <taxon>Bolidophyceae</taxon>
        <taxon>Parmales</taxon>
        <taxon>Triparmaceae</taxon>
        <taxon>Triparma</taxon>
    </lineage>
</organism>
<proteinExistence type="inferred from homology"/>
<evidence type="ECO:0000256" key="2">
    <source>
        <dbReference type="ARBA" id="ARBA00022527"/>
    </source>
</evidence>
<dbReference type="InterPro" id="IPR001849">
    <property type="entry name" value="PH_domain"/>
</dbReference>
<dbReference type="EMBL" id="BRXZ01002979">
    <property type="protein sequence ID" value="GMH74193.1"/>
    <property type="molecule type" value="Genomic_DNA"/>
</dbReference>
<dbReference type="InterPro" id="IPR000719">
    <property type="entry name" value="Prot_kinase_dom"/>
</dbReference>
<accession>A0A9W7ECZ0</accession>
<dbReference type="InterPro" id="IPR011009">
    <property type="entry name" value="Kinase-like_dom_sf"/>
</dbReference>
<evidence type="ECO:0000256" key="1">
    <source>
        <dbReference type="ARBA" id="ARBA00001946"/>
    </source>
</evidence>
<feature type="coiled-coil region" evidence="8">
    <location>
        <begin position="586"/>
        <end position="629"/>
    </location>
</feature>
<feature type="non-terminal residue" evidence="12">
    <location>
        <position position="1"/>
    </location>
</feature>
<dbReference type="SUPFAM" id="SSF56112">
    <property type="entry name" value="Protein kinase-like (PK-like)"/>
    <property type="match status" value="1"/>
</dbReference>
<name>A0A9W7ECZ0_9STRA</name>
<dbReference type="SUPFAM" id="SSF50729">
    <property type="entry name" value="PH domain-like"/>
    <property type="match status" value="1"/>
</dbReference>
<keyword evidence="5" id="KW-0418">Kinase</keyword>
<keyword evidence="6" id="KW-0067">ATP-binding</keyword>
<dbReference type="PROSITE" id="PS50222">
    <property type="entry name" value="EF_HAND_2"/>
    <property type="match status" value="1"/>
</dbReference>
<evidence type="ECO:0000256" key="8">
    <source>
        <dbReference type="SAM" id="Coils"/>
    </source>
</evidence>
<keyword evidence="8" id="KW-0175">Coiled coil</keyword>
<dbReference type="SMART" id="SM00233">
    <property type="entry name" value="PH"/>
    <property type="match status" value="1"/>
</dbReference>
<keyword evidence="2" id="KW-0723">Serine/threonine-protein kinase</keyword>
<feature type="domain" description="EF-hand" evidence="11">
    <location>
        <begin position="12"/>
        <end position="38"/>
    </location>
</feature>
<evidence type="ECO:0000259" key="10">
    <source>
        <dbReference type="PROSITE" id="PS50011"/>
    </source>
</evidence>
<dbReference type="PROSITE" id="PS00018">
    <property type="entry name" value="EF_HAND_1"/>
    <property type="match status" value="1"/>
</dbReference>
<dbReference type="Gene3D" id="2.30.29.30">
    <property type="entry name" value="Pleckstrin-homology domain (PH domain)/Phosphotyrosine-binding domain (PTB)"/>
    <property type="match status" value="1"/>
</dbReference>
<dbReference type="SMART" id="SM00220">
    <property type="entry name" value="S_TKc"/>
    <property type="match status" value="1"/>
</dbReference>
<dbReference type="InterPro" id="IPR002048">
    <property type="entry name" value="EF_hand_dom"/>
</dbReference>
<dbReference type="GO" id="GO:0004674">
    <property type="term" value="F:protein serine/threonine kinase activity"/>
    <property type="evidence" value="ECO:0007669"/>
    <property type="project" value="UniProtKB-KW"/>
</dbReference>
<dbReference type="CDD" id="cd00821">
    <property type="entry name" value="PH"/>
    <property type="match status" value="1"/>
</dbReference>
<gene>
    <name evidence="12" type="ORF">TrRE_jg7728</name>
</gene>
<evidence type="ECO:0000313" key="12">
    <source>
        <dbReference type="EMBL" id="GMH74193.1"/>
    </source>
</evidence>
<keyword evidence="13" id="KW-1185">Reference proteome</keyword>
<dbReference type="OrthoDB" id="193242at2759"/>
<feature type="domain" description="PH" evidence="9">
    <location>
        <begin position="660"/>
        <end position="757"/>
    </location>
</feature>